<dbReference type="EMBL" id="JAUEPR010000031">
    <property type="protein sequence ID" value="KAK0473675.1"/>
    <property type="molecule type" value="Genomic_DNA"/>
</dbReference>
<evidence type="ECO:0000313" key="4">
    <source>
        <dbReference type="Proteomes" id="UP001175227"/>
    </source>
</evidence>
<keyword evidence="2" id="KW-1133">Transmembrane helix</keyword>
<dbReference type="Proteomes" id="UP001175227">
    <property type="component" value="Unassembled WGS sequence"/>
</dbReference>
<proteinExistence type="predicted"/>
<feature type="transmembrane region" description="Helical" evidence="2">
    <location>
        <begin position="134"/>
        <end position="154"/>
    </location>
</feature>
<comment type="caution">
    <text evidence="3">The sequence shown here is derived from an EMBL/GenBank/DDBJ whole genome shotgun (WGS) entry which is preliminary data.</text>
</comment>
<feature type="transmembrane region" description="Helical" evidence="2">
    <location>
        <begin position="64"/>
        <end position="82"/>
    </location>
</feature>
<accession>A0AA39NXU1</accession>
<sequence length="250" mass="27994">MYPHLGLASQLQPTWICILKLAQSIINRSRMMLKEGKPYILSNLTDNDKASVFQYLDAYLNSTILYALLYGMYTGITAVTLWNISLVLVIVLLHGLTTINFAVNWLWVHFAFIQNGKSFWTVFLKSYNGSQAMLVVEGITSSMSTIIADLYIIWCCWMVWGQYWITVLLPILSLIAATASIARGVAPALLIGRAAAGHTQPNNDDDSTASSEASTTSYQEPIIESLVYEVDIEAQQEQREELIEVVDRTE</sequence>
<organism evidence="3 4">
    <name type="scientific">Armillaria novae-zelandiae</name>
    <dbReference type="NCBI Taxonomy" id="153914"/>
    <lineage>
        <taxon>Eukaryota</taxon>
        <taxon>Fungi</taxon>
        <taxon>Dikarya</taxon>
        <taxon>Basidiomycota</taxon>
        <taxon>Agaricomycotina</taxon>
        <taxon>Agaricomycetes</taxon>
        <taxon>Agaricomycetidae</taxon>
        <taxon>Agaricales</taxon>
        <taxon>Marasmiineae</taxon>
        <taxon>Physalacriaceae</taxon>
        <taxon>Armillaria</taxon>
    </lineage>
</organism>
<name>A0AA39NXU1_9AGAR</name>
<feature type="compositionally biased region" description="Low complexity" evidence="1">
    <location>
        <begin position="208"/>
        <end position="217"/>
    </location>
</feature>
<reference evidence="3" key="1">
    <citation type="submission" date="2023-06" db="EMBL/GenBank/DDBJ databases">
        <authorList>
            <consortium name="Lawrence Berkeley National Laboratory"/>
            <person name="Ahrendt S."/>
            <person name="Sahu N."/>
            <person name="Indic B."/>
            <person name="Wong-Bajracharya J."/>
            <person name="Merenyi Z."/>
            <person name="Ke H.-M."/>
            <person name="Monk M."/>
            <person name="Kocsube S."/>
            <person name="Drula E."/>
            <person name="Lipzen A."/>
            <person name="Balint B."/>
            <person name="Henrissat B."/>
            <person name="Andreopoulos B."/>
            <person name="Martin F.M."/>
            <person name="Harder C.B."/>
            <person name="Rigling D."/>
            <person name="Ford K.L."/>
            <person name="Foster G.D."/>
            <person name="Pangilinan J."/>
            <person name="Papanicolaou A."/>
            <person name="Barry K."/>
            <person name="LaButti K."/>
            <person name="Viragh M."/>
            <person name="Koriabine M."/>
            <person name="Yan M."/>
            <person name="Riley R."/>
            <person name="Champramary S."/>
            <person name="Plett K.L."/>
            <person name="Tsai I.J."/>
            <person name="Slot J."/>
            <person name="Sipos G."/>
            <person name="Plett J."/>
            <person name="Nagy L.G."/>
            <person name="Grigoriev I.V."/>
        </authorList>
    </citation>
    <scope>NUCLEOTIDE SEQUENCE</scope>
    <source>
        <strain evidence="3">ICMP 16352</strain>
    </source>
</reference>
<keyword evidence="2" id="KW-0472">Membrane</keyword>
<dbReference type="AlphaFoldDB" id="A0AA39NXU1"/>
<feature type="region of interest" description="Disordered" evidence="1">
    <location>
        <begin position="198"/>
        <end position="220"/>
    </location>
</feature>
<protein>
    <submittedName>
        <fullName evidence="3">Uncharacterized protein</fullName>
    </submittedName>
</protein>
<evidence type="ECO:0000256" key="1">
    <source>
        <dbReference type="SAM" id="MobiDB-lite"/>
    </source>
</evidence>
<evidence type="ECO:0000256" key="2">
    <source>
        <dbReference type="SAM" id="Phobius"/>
    </source>
</evidence>
<gene>
    <name evidence="3" type="ORF">IW261DRAFT_1423377</name>
</gene>
<feature type="transmembrane region" description="Helical" evidence="2">
    <location>
        <begin position="160"/>
        <end position="182"/>
    </location>
</feature>
<feature type="transmembrane region" description="Helical" evidence="2">
    <location>
        <begin position="88"/>
        <end position="113"/>
    </location>
</feature>
<keyword evidence="4" id="KW-1185">Reference proteome</keyword>
<keyword evidence="2" id="KW-0812">Transmembrane</keyword>
<evidence type="ECO:0000313" key="3">
    <source>
        <dbReference type="EMBL" id="KAK0473675.1"/>
    </source>
</evidence>